<gene>
    <name evidence="1" type="ORF">TNO020_180274</name>
</gene>
<keyword evidence="2" id="KW-1185">Reference proteome</keyword>
<accession>A0A2H1YFN4</accession>
<reference evidence="2" key="1">
    <citation type="submission" date="2017-11" db="EMBL/GenBank/DDBJ databases">
        <authorList>
            <person name="Duchaud E."/>
        </authorList>
    </citation>
    <scope>NUCLEOTIDE SEQUENCE [LARGE SCALE GENOMIC DNA]</scope>
    <source>
        <strain evidence="2">Tenacibaculum sp. TNO020</strain>
    </source>
</reference>
<proteinExistence type="predicted"/>
<dbReference type="RefSeq" id="WP_101916737.1">
    <property type="nucleotide sequence ID" value="NZ_JAFMUR010000003.1"/>
</dbReference>
<dbReference type="OrthoDB" id="1149272at2"/>
<name>A0A2H1YFN4_9FLAO</name>
<sequence>MKKVYNNNREVARDLKKLKLKRDISFEEIKLVKKQFKDDVSLSKWVQSFVQILSKLSAYNIAKKIIK</sequence>
<dbReference type="GeneID" id="86943474"/>
<evidence type="ECO:0000313" key="1">
    <source>
        <dbReference type="EMBL" id="SOS74240.1"/>
    </source>
</evidence>
<dbReference type="Proteomes" id="UP000234211">
    <property type="component" value="Unassembled WGS sequence"/>
</dbReference>
<evidence type="ECO:0000313" key="2">
    <source>
        <dbReference type="Proteomes" id="UP000234211"/>
    </source>
</evidence>
<evidence type="ECO:0008006" key="3">
    <source>
        <dbReference type="Google" id="ProtNLM"/>
    </source>
</evidence>
<organism evidence="1 2">
    <name type="scientific">Tenacibaculum piscium</name>
    <dbReference type="NCBI Taxonomy" id="1458515"/>
    <lineage>
        <taxon>Bacteria</taxon>
        <taxon>Pseudomonadati</taxon>
        <taxon>Bacteroidota</taxon>
        <taxon>Flavobacteriia</taxon>
        <taxon>Flavobacteriales</taxon>
        <taxon>Flavobacteriaceae</taxon>
        <taxon>Tenacibaculum</taxon>
    </lineage>
</organism>
<dbReference type="EMBL" id="OENF01000010">
    <property type="protein sequence ID" value="SOS74240.1"/>
    <property type="molecule type" value="Genomic_DNA"/>
</dbReference>
<protein>
    <recommendedName>
        <fullName evidence="3">Glutaminyl-tRNA synthetase</fullName>
    </recommendedName>
</protein>
<dbReference type="AlphaFoldDB" id="A0A2H1YFN4"/>